<reference evidence="3" key="1">
    <citation type="journal article" date="2022" name="Microb. Genom.">
        <title>A global pangenome for the wheat fungal pathogen Pyrenophora tritici-repentis and prediction of effector protein structural homology.</title>
        <authorList>
            <person name="Moolhuijzen P.M."/>
            <person name="See P.T."/>
            <person name="Shi G."/>
            <person name="Powell H.R."/>
            <person name="Cockram J."/>
            <person name="Jorgensen L.N."/>
            <person name="Benslimane H."/>
            <person name="Strelkov S.E."/>
            <person name="Turner J."/>
            <person name="Liu Z."/>
            <person name="Moffat C.S."/>
        </authorList>
    </citation>
    <scope>NUCLEOTIDE SEQUENCE [LARGE SCALE GENOMIC DNA]</scope>
</reference>
<sequence length="534" mass="57625">MGVSTFIAQPECFRSSALEYSDGEDILVVEEEIIAIEDLSTAQGQVADPEAFLDTMDCTSAENGCALSVVSSAGFGGSDSDIPDRVQRLVDTPESLSSTAKNPEPEGRSKSYSPRKSSRRPFMNSYQSLGPSIMFASLFGTEPISAYYTVPNYPSTHEASGTSHTVHSESLLYQDVENALNTADVTTDADSEPVGAGKLESTDFRSSDPSSEEVCVPFAGKMALLQAMATDPVLDGVVFCKDDTNPILYEQEPIPDIDPDFSDDEEDYLHTYNALVSISATSSPPVLYDKKPIPDVDPDCSDDEDYLRTCNALASSSPPTPSPGKGVGGGFFSLGTVLRKTFISDHESGGPDTPKSDVSIAFRNSSQSSRVSDSSTDFHMNNTFLGSTSARDLLDRATSGYNGMVSRKAIAAAFVRCVADEHADMRSVSPGVDAPGVTFITENDVDQCMSFETQRRAKLGYTLLFKFLKMIEFDDAAMATDTDFLDAWRKAALESRELTKSAKNSPASRAARRISQSRSESEQSRGRPRVRPAA</sequence>
<proteinExistence type="predicted"/>
<protein>
    <submittedName>
        <fullName evidence="2">Uncharacterized protein</fullName>
    </submittedName>
</protein>
<feature type="region of interest" description="Disordered" evidence="1">
    <location>
        <begin position="187"/>
        <end position="210"/>
    </location>
</feature>
<evidence type="ECO:0000256" key="1">
    <source>
        <dbReference type="SAM" id="MobiDB-lite"/>
    </source>
</evidence>
<accession>A0A2W1CUQ0</accession>
<feature type="compositionally biased region" description="Low complexity" evidence="1">
    <location>
        <begin position="505"/>
        <end position="518"/>
    </location>
</feature>
<organism evidence="2 3">
    <name type="scientific">Pyrenophora tritici-repentis</name>
    <dbReference type="NCBI Taxonomy" id="45151"/>
    <lineage>
        <taxon>Eukaryota</taxon>
        <taxon>Fungi</taxon>
        <taxon>Dikarya</taxon>
        <taxon>Ascomycota</taxon>
        <taxon>Pezizomycotina</taxon>
        <taxon>Dothideomycetes</taxon>
        <taxon>Pleosporomycetidae</taxon>
        <taxon>Pleosporales</taxon>
        <taxon>Pleosporineae</taxon>
        <taxon>Pleosporaceae</taxon>
        <taxon>Pyrenophora</taxon>
    </lineage>
</organism>
<dbReference type="AlphaFoldDB" id="A0A2W1CUQ0"/>
<keyword evidence="3" id="KW-1185">Reference proteome</keyword>
<evidence type="ECO:0000313" key="3">
    <source>
        <dbReference type="Proteomes" id="UP000249757"/>
    </source>
</evidence>
<gene>
    <name evidence="2" type="ORF">Ptr86124_005089</name>
</gene>
<dbReference type="Proteomes" id="UP000249757">
    <property type="component" value="Unassembled WGS sequence"/>
</dbReference>
<comment type="caution">
    <text evidence="2">The sequence shown here is derived from an EMBL/GenBank/DDBJ whole genome shotgun (WGS) entry which is preliminary data.</text>
</comment>
<evidence type="ECO:0000313" key="2">
    <source>
        <dbReference type="EMBL" id="KAI1516552.1"/>
    </source>
</evidence>
<dbReference type="EMBL" id="NRDI02000005">
    <property type="protein sequence ID" value="KAI1516552.1"/>
    <property type="molecule type" value="Genomic_DNA"/>
</dbReference>
<feature type="region of interest" description="Disordered" evidence="1">
    <location>
        <begin position="496"/>
        <end position="534"/>
    </location>
</feature>
<feature type="region of interest" description="Disordered" evidence="1">
    <location>
        <begin position="92"/>
        <end position="123"/>
    </location>
</feature>
<name>A0A2W1CUQ0_9PLEO</name>